<reference evidence="1 2" key="1">
    <citation type="submission" date="2011-04" db="EMBL/GenBank/DDBJ databases">
        <authorList>
            <person name="Muzny D."/>
            <person name="Qin X."/>
            <person name="Deng J."/>
            <person name="Jiang H."/>
            <person name="Liu Y."/>
            <person name="Qu J."/>
            <person name="Song X.-Z."/>
            <person name="Zhang L."/>
            <person name="Thornton R."/>
            <person name="Coyle M."/>
            <person name="Francisco L."/>
            <person name="Jackson L."/>
            <person name="Javaid M."/>
            <person name="Korchina V."/>
            <person name="Kovar C."/>
            <person name="Mata R."/>
            <person name="Mathew T."/>
            <person name="Ngo R."/>
            <person name="Nguyen L."/>
            <person name="Nguyen N."/>
            <person name="Okwuonu G."/>
            <person name="Ongeri F."/>
            <person name="Pham C."/>
            <person name="Simmons D."/>
            <person name="Wilczek-Boney K."/>
            <person name="Hale W."/>
            <person name="Jakkamsetti A."/>
            <person name="Pham P."/>
            <person name="Ruth R."/>
            <person name="San Lucas F."/>
            <person name="Warren J."/>
            <person name="Zhang J."/>
            <person name="Zhao Z."/>
            <person name="Zhou C."/>
            <person name="Zhu D."/>
            <person name="Lee S."/>
            <person name="Bess C."/>
            <person name="Blankenburg K."/>
            <person name="Forbes L."/>
            <person name="Fu Q."/>
            <person name="Gubbala S."/>
            <person name="Hirani K."/>
            <person name="Jayaseelan J.C."/>
            <person name="Lara F."/>
            <person name="Munidasa M."/>
            <person name="Palculict T."/>
            <person name="Patil S."/>
            <person name="Pu L.-L."/>
            <person name="Saada N."/>
            <person name="Tang L."/>
            <person name="Weissenberger G."/>
            <person name="Zhu Y."/>
            <person name="Hemphill L."/>
            <person name="Shang Y."/>
            <person name="Youmans B."/>
            <person name="Ayvaz T."/>
            <person name="Ross M."/>
            <person name="Santibanez J."/>
            <person name="Aqrawi P."/>
            <person name="Gross S."/>
            <person name="Joshi V."/>
            <person name="Fowler G."/>
            <person name="Nazareth L."/>
            <person name="Reid J."/>
            <person name="Worley K."/>
            <person name="Petrosino J."/>
            <person name="Highlander S."/>
            <person name="Gibbs R."/>
        </authorList>
    </citation>
    <scope>NUCLEOTIDE SEQUENCE [LARGE SCALE GENOMIC DNA]</scope>
    <source>
        <strain evidence="1 2">DSM 2778</strain>
    </source>
</reference>
<protein>
    <submittedName>
        <fullName evidence="1">Uncharacterized protein</fullName>
    </submittedName>
</protein>
<comment type="caution">
    <text evidence="1">The sequence shown here is derived from an EMBL/GenBank/DDBJ whole genome shotgun (WGS) entry which is preliminary data.</text>
</comment>
<dbReference type="AlphaFoldDB" id="F5RJL0"/>
<dbReference type="STRING" id="888060.HMPREF9081_0445"/>
<dbReference type="EMBL" id="AFHQ01000012">
    <property type="protein sequence ID" value="EGK61661.1"/>
    <property type="molecule type" value="Genomic_DNA"/>
</dbReference>
<dbReference type="Proteomes" id="UP000004067">
    <property type="component" value="Unassembled WGS sequence"/>
</dbReference>
<dbReference type="HOGENOM" id="CLU_3097003_0_0_9"/>
<sequence length="51" mass="6033">MGIFSSLKQWNDECNERGKVIEQQEAEKRRQKKKSVIILKKETLVQSIFPI</sequence>
<gene>
    <name evidence="1" type="ORF">HMPREF9081_0445</name>
</gene>
<evidence type="ECO:0000313" key="2">
    <source>
        <dbReference type="Proteomes" id="UP000004067"/>
    </source>
</evidence>
<keyword evidence="2" id="KW-1185">Reference proteome</keyword>
<name>F5RJL0_9FIRM</name>
<proteinExistence type="predicted"/>
<organism evidence="1 2">
    <name type="scientific">Centipeda periodontii DSM 2778</name>
    <dbReference type="NCBI Taxonomy" id="888060"/>
    <lineage>
        <taxon>Bacteria</taxon>
        <taxon>Bacillati</taxon>
        <taxon>Bacillota</taxon>
        <taxon>Negativicutes</taxon>
        <taxon>Selenomonadales</taxon>
        <taxon>Selenomonadaceae</taxon>
        <taxon>Centipeda</taxon>
    </lineage>
</organism>
<evidence type="ECO:0000313" key="1">
    <source>
        <dbReference type="EMBL" id="EGK61661.1"/>
    </source>
</evidence>
<accession>F5RJL0</accession>